<feature type="compositionally biased region" description="Basic and acidic residues" evidence="1">
    <location>
        <begin position="161"/>
        <end position="173"/>
    </location>
</feature>
<feature type="compositionally biased region" description="Polar residues" evidence="1">
    <location>
        <begin position="174"/>
        <end position="186"/>
    </location>
</feature>
<organism evidence="2 3">
    <name type="scientific">Phaseolus angularis</name>
    <name type="common">Azuki bean</name>
    <name type="synonym">Vigna angularis</name>
    <dbReference type="NCBI Taxonomy" id="3914"/>
    <lineage>
        <taxon>Eukaryota</taxon>
        <taxon>Viridiplantae</taxon>
        <taxon>Streptophyta</taxon>
        <taxon>Embryophyta</taxon>
        <taxon>Tracheophyta</taxon>
        <taxon>Spermatophyta</taxon>
        <taxon>Magnoliopsida</taxon>
        <taxon>eudicotyledons</taxon>
        <taxon>Gunneridae</taxon>
        <taxon>Pentapetalae</taxon>
        <taxon>rosids</taxon>
        <taxon>fabids</taxon>
        <taxon>Fabales</taxon>
        <taxon>Fabaceae</taxon>
        <taxon>Papilionoideae</taxon>
        <taxon>50 kb inversion clade</taxon>
        <taxon>NPAAA clade</taxon>
        <taxon>indigoferoid/millettioid clade</taxon>
        <taxon>Phaseoleae</taxon>
        <taxon>Vigna</taxon>
    </lineage>
</organism>
<feature type="region of interest" description="Disordered" evidence="1">
    <location>
        <begin position="161"/>
        <end position="193"/>
    </location>
</feature>
<evidence type="ECO:0000256" key="1">
    <source>
        <dbReference type="SAM" id="MobiDB-lite"/>
    </source>
</evidence>
<dbReference type="Gramene" id="KOM37723">
    <property type="protein sequence ID" value="KOM37723"/>
    <property type="gene ID" value="LR48_Vigan03g110500"/>
</dbReference>
<evidence type="ECO:0000313" key="2">
    <source>
        <dbReference type="EMBL" id="KOM37723.1"/>
    </source>
</evidence>
<accession>A0A0L9U4H3</accession>
<sequence>MMMDFETAVARQQGGVVIASSSRDLEAHYFYDCWGYCRSGFDAGFDAVMEDGTTDLARKMVIGRGRRSRRGGGTTMTDAVWWCDDEQRRDGVKNLVWSHDGGGFTTAWRFCCWQRDWLVCDDNTCLRVTEGMVAAVLRRLGFGLGIRMKLMKEVKRDRDEIRKGQEKCKKGENRSTAQRQLSLSGTRKNRWHR</sequence>
<protein>
    <submittedName>
        <fullName evidence="2">Uncharacterized protein</fullName>
    </submittedName>
</protein>
<dbReference type="EMBL" id="CM003373">
    <property type="protein sequence ID" value="KOM37723.1"/>
    <property type="molecule type" value="Genomic_DNA"/>
</dbReference>
<gene>
    <name evidence="2" type="ORF">LR48_Vigan03g110500</name>
</gene>
<proteinExistence type="predicted"/>
<dbReference type="Proteomes" id="UP000053144">
    <property type="component" value="Chromosome 3"/>
</dbReference>
<evidence type="ECO:0000313" key="3">
    <source>
        <dbReference type="Proteomes" id="UP000053144"/>
    </source>
</evidence>
<reference evidence="3" key="1">
    <citation type="journal article" date="2015" name="Proc. Natl. Acad. Sci. U.S.A.">
        <title>Genome sequencing of adzuki bean (Vigna angularis) provides insight into high starch and low fat accumulation and domestication.</title>
        <authorList>
            <person name="Yang K."/>
            <person name="Tian Z."/>
            <person name="Chen C."/>
            <person name="Luo L."/>
            <person name="Zhao B."/>
            <person name="Wang Z."/>
            <person name="Yu L."/>
            <person name="Li Y."/>
            <person name="Sun Y."/>
            <person name="Li W."/>
            <person name="Chen Y."/>
            <person name="Li Y."/>
            <person name="Zhang Y."/>
            <person name="Ai D."/>
            <person name="Zhao J."/>
            <person name="Shang C."/>
            <person name="Ma Y."/>
            <person name="Wu B."/>
            <person name="Wang M."/>
            <person name="Gao L."/>
            <person name="Sun D."/>
            <person name="Zhang P."/>
            <person name="Guo F."/>
            <person name="Wang W."/>
            <person name="Li Y."/>
            <person name="Wang J."/>
            <person name="Varshney R.K."/>
            <person name="Wang J."/>
            <person name="Ling H.Q."/>
            <person name="Wan P."/>
        </authorList>
    </citation>
    <scope>NUCLEOTIDE SEQUENCE</scope>
    <source>
        <strain evidence="3">cv. Jingnong 6</strain>
    </source>
</reference>
<dbReference type="AlphaFoldDB" id="A0A0L9U4H3"/>
<name>A0A0L9U4H3_PHAAN</name>